<evidence type="ECO:0000313" key="2">
    <source>
        <dbReference type="Proteomes" id="UP001143509"/>
    </source>
</evidence>
<proteinExistence type="predicted"/>
<dbReference type="Proteomes" id="UP001143509">
    <property type="component" value="Unassembled WGS sequence"/>
</dbReference>
<dbReference type="RefSeq" id="WP_271165838.1">
    <property type="nucleotide sequence ID" value="NZ_BSFD01000010.1"/>
</dbReference>
<comment type="caution">
    <text evidence="1">The sequence shown here is derived from an EMBL/GenBank/DDBJ whole genome shotgun (WGS) entry which is preliminary data.</text>
</comment>
<protein>
    <submittedName>
        <fullName evidence="1">Uncharacterized protein</fullName>
    </submittedName>
</protein>
<name>A0ABQ5TBY8_9CAUL</name>
<dbReference type="EMBL" id="BSFD01000010">
    <property type="protein sequence ID" value="GLK49650.1"/>
    <property type="molecule type" value="Genomic_DNA"/>
</dbReference>
<accession>A0ABQ5TBY8</accession>
<gene>
    <name evidence="1" type="ORF">GCM10017620_26230</name>
</gene>
<organism evidence="1 2">
    <name type="scientific">Brevundimonas intermedia</name>
    <dbReference type="NCBI Taxonomy" id="74315"/>
    <lineage>
        <taxon>Bacteria</taxon>
        <taxon>Pseudomonadati</taxon>
        <taxon>Pseudomonadota</taxon>
        <taxon>Alphaproteobacteria</taxon>
        <taxon>Caulobacterales</taxon>
        <taxon>Caulobacteraceae</taxon>
        <taxon>Brevundimonas</taxon>
    </lineage>
</organism>
<reference evidence="1" key="1">
    <citation type="journal article" date="2014" name="Int. J. Syst. Evol. Microbiol.">
        <title>Complete genome of a new Firmicutes species belonging to the dominant human colonic microbiota ('Ruminococcus bicirculans') reveals two chromosomes and a selective capacity to utilize plant glucans.</title>
        <authorList>
            <consortium name="NISC Comparative Sequencing Program"/>
            <person name="Wegmann U."/>
            <person name="Louis P."/>
            <person name="Goesmann A."/>
            <person name="Henrissat B."/>
            <person name="Duncan S.H."/>
            <person name="Flint H.J."/>
        </authorList>
    </citation>
    <scope>NUCLEOTIDE SEQUENCE</scope>
    <source>
        <strain evidence="1">VKM B-1499</strain>
    </source>
</reference>
<evidence type="ECO:0000313" key="1">
    <source>
        <dbReference type="EMBL" id="GLK49650.1"/>
    </source>
</evidence>
<keyword evidence="2" id="KW-1185">Reference proteome</keyword>
<sequence length="68" mass="7513">MTTDNTIHLRHFAVRRSGGGMTVTGKDTAGIEQKFTEVVQIYSDENNHYGGRPFFFATKGGHRVELGA</sequence>
<reference evidence="1" key="2">
    <citation type="submission" date="2023-01" db="EMBL/GenBank/DDBJ databases">
        <authorList>
            <person name="Sun Q."/>
            <person name="Evtushenko L."/>
        </authorList>
    </citation>
    <scope>NUCLEOTIDE SEQUENCE</scope>
    <source>
        <strain evidence="1">VKM B-1499</strain>
    </source>
</reference>